<evidence type="ECO:0000313" key="1">
    <source>
        <dbReference type="EMBL" id="ASA23123.1"/>
    </source>
</evidence>
<name>A0A2Z2KIK1_9BACL</name>
<proteinExistence type="predicted"/>
<evidence type="ECO:0000313" key="2">
    <source>
        <dbReference type="Proteomes" id="UP000249890"/>
    </source>
</evidence>
<reference evidence="1 2" key="1">
    <citation type="submission" date="2017-06" db="EMBL/GenBank/DDBJ databases">
        <title>Complete genome sequence of Paenibacillus donghaensis KCTC 13049T isolated from East Sea sediment, South Korea.</title>
        <authorList>
            <person name="Jung B.K."/>
            <person name="Hong S.-J."/>
            <person name="Shin J.-H."/>
        </authorList>
    </citation>
    <scope>NUCLEOTIDE SEQUENCE [LARGE SCALE GENOMIC DNA]</scope>
    <source>
        <strain evidence="1 2">KCTC 13049</strain>
    </source>
</reference>
<protein>
    <submittedName>
        <fullName evidence="1">Uncharacterized protein</fullName>
    </submittedName>
</protein>
<keyword evidence="2" id="KW-1185">Reference proteome</keyword>
<gene>
    <name evidence="1" type="ORF">B9T62_21355</name>
</gene>
<dbReference type="Proteomes" id="UP000249890">
    <property type="component" value="Chromosome"/>
</dbReference>
<accession>A0A2Z2KIK1</accession>
<dbReference type="EMBL" id="CP021780">
    <property type="protein sequence ID" value="ASA23123.1"/>
    <property type="molecule type" value="Genomic_DNA"/>
</dbReference>
<dbReference type="KEGG" id="pdh:B9T62_21355"/>
<dbReference type="AlphaFoldDB" id="A0A2Z2KIK1"/>
<organism evidence="1 2">
    <name type="scientific">Paenibacillus donghaensis</name>
    <dbReference type="NCBI Taxonomy" id="414771"/>
    <lineage>
        <taxon>Bacteria</taxon>
        <taxon>Bacillati</taxon>
        <taxon>Bacillota</taxon>
        <taxon>Bacilli</taxon>
        <taxon>Bacillales</taxon>
        <taxon>Paenibacillaceae</taxon>
        <taxon>Paenibacillus</taxon>
    </lineage>
</organism>
<sequence>MDAAGFGPLSLTGCEPGTKVKGRLFLRNAQHLKGECGLFLRNAQHLKAKSRLFLRNAQDLKGKNVTTQVPARI</sequence>